<evidence type="ECO:0000256" key="5">
    <source>
        <dbReference type="ARBA" id="ARBA00023004"/>
    </source>
</evidence>
<dbReference type="OrthoDB" id="10257314at2759"/>
<evidence type="ECO:0000256" key="4">
    <source>
        <dbReference type="ARBA" id="ARBA00023002"/>
    </source>
</evidence>
<dbReference type="GO" id="GO:0005737">
    <property type="term" value="C:cytoplasm"/>
    <property type="evidence" value="ECO:0007669"/>
    <property type="project" value="TreeGrafter"/>
</dbReference>
<accession>A0A2S5BI82</accession>
<keyword evidence="5" id="KW-0408">Iron</keyword>
<sequence>MSATQTFANRFTSVKLATPPNKGEEGACADAGRPSPNTRAEGRFLPHHLLTPPLTRPPSPSLVEASDRYAPPATSYLNPRDYPRQQITPAIGLRFQPQFQIRDILSLPEGDGKRAAIFKELAYLISLHGVCAFPAQDLSAADLLVLATALGRASGAPADSDLHIHPTAELGENGEPTIASISNVAGSMGRQINFRDERSEFASAGAHSDISWEGRPARYSMLRMHTLPPTGGDTMFYSSYAHYDKLSEPMRQMLSGLTARHSGSMFREQSRRFGYKLHLGPRGAPENVGDDFVASHPVIRTNAVTGFNTLHVNQTFTERIEGVTIDESRMLLDYLFRLQAQSHDAQVRHSWQKGDLCIWDNSCVLHSATFDYDPTCERSGDRAVFVGEKPYLDREHGKSRKDFLKTVV</sequence>
<evidence type="ECO:0000313" key="9">
    <source>
        <dbReference type="Proteomes" id="UP000237144"/>
    </source>
</evidence>
<dbReference type="SUPFAM" id="SSF51197">
    <property type="entry name" value="Clavaminate synthase-like"/>
    <property type="match status" value="1"/>
</dbReference>
<keyword evidence="4" id="KW-0560">Oxidoreductase</keyword>
<comment type="caution">
    <text evidence="8">The sequence shown here is derived from an EMBL/GenBank/DDBJ whole genome shotgun (WGS) entry which is preliminary data.</text>
</comment>
<dbReference type="InterPro" id="IPR051323">
    <property type="entry name" value="AtsK-like"/>
</dbReference>
<evidence type="ECO:0000256" key="1">
    <source>
        <dbReference type="ARBA" id="ARBA00005896"/>
    </source>
</evidence>
<feature type="region of interest" description="Disordered" evidence="6">
    <location>
        <begin position="1"/>
        <end position="42"/>
    </location>
</feature>
<organism evidence="8 9">
    <name type="scientific">Rhodotorula taiwanensis</name>
    <dbReference type="NCBI Taxonomy" id="741276"/>
    <lineage>
        <taxon>Eukaryota</taxon>
        <taxon>Fungi</taxon>
        <taxon>Dikarya</taxon>
        <taxon>Basidiomycota</taxon>
        <taxon>Pucciniomycotina</taxon>
        <taxon>Microbotryomycetes</taxon>
        <taxon>Sporidiobolales</taxon>
        <taxon>Sporidiobolaceae</taxon>
        <taxon>Rhodotorula</taxon>
    </lineage>
</organism>
<gene>
    <name evidence="8" type="ORF">BMF94_0690</name>
</gene>
<keyword evidence="2" id="KW-0479">Metal-binding</keyword>
<dbReference type="STRING" id="741276.A0A2S5BI82"/>
<feature type="domain" description="TauD/TfdA-like" evidence="7">
    <location>
        <begin position="113"/>
        <end position="379"/>
    </location>
</feature>
<protein>
    <recommendedName>
        <fullName evidence="7">TauD/TfdA-like domain-containing protein</fullName>
    </recommendedName>
</protein>
<dbReference type="Pfam" id="PF02668">
    <property type="entry name" value="TauD"/>
    <property type="match status" value="1"/>
</dbReference>
<keyword evidence="9" id="KW-1185">Reference proteome</keyword>
<dbReference type="GO" id="GO:0016706">
    <property type="term" value="F:2-oxoglutarate-dependent dioxygenase activity"/>
    <property type="evidence" value="ECO:0007669"/>
    <property type="project" value="TreeGrafter"/>
</dbReference>
<dbReference type="Proteomes" id="UP000237144">
    <property type="component" value="Unassembled WGS sequence"/>
</dbReference>
<dbReference type="GO" id="GO:0046872">
    <property type="term" value="F:metal ion binding"/>
    <property type="evidence" value="ECO:0007669"/>
    <property type="project" value="UniProtKB-KW"/>
</dbReference>
<evidence type="ECO:0000256" key="6">
    <source>
        <dbReference type="SAM" id="MobiDB-lite"/>
    </source>
</evidence>
<dbReference type="PANTHER" id="PTHR30468">
    <property type="entry name" value="ALPHA-KETOGLUTARATE-DEPENDENT SULFONATE DIOXYGENASE"/>
    <property type="match status" value="1"/>
</dbReference>
<comment type="similarity">
    <text evidence="1">Belongs to the TfdA dioxygenase family.</text>
</comment>
<reference evidence="8 9" key="1">
    <citation type="journal article" date="2018" name="Front. Microbiol.">
        <title>Prospects for Fungal Bioremediation of Acidic Radioactive Waste Sites: Characterization and Genome Sequence of Rhodotorula taiwanensis MD1149.</title>
        <authorList>
            <person name="Tkavc R."/>
            <person name="Matrosova V.Y."/>
            <person name="Grichenko O.E."/>
            <person name="Gostincar C."/>
            <person name="Volpe R.P."/>
            <person name="Klimenkova P."/>
            <person name="Gaidamakova E.K."/>
            <person name="Zhou C.E."/>
            <person name="Stewart B.J."/>
            <person name="Lyman M.G."/>
            <person name="Malfatti S.A."/>
            <person name="Rubinfeld B."/>
            <person name="Courtot M."/>
            <person name="Singh J."/>
            <person name="Dalgard C.L."/>
            <person name="Hamilton T."/>
            <person name="Frey K.G."/>
            <person name="Gunde-Cimerman N."/>
            <person name="Dugan L."/>
            <person name="Daly M.J."/>
        </authorList>
    </citation>
    <scope>NUCLEOTIDE SEQUENCE [LARGE SCALE GENOMIC DNA]</scope>
    <source>
        <strain evidence="8 9">MD1149</strain>
    </source>
</reference>
<proteinExistence type="inferred from homology"/>
<feature type="compositionally biased region" description="Polar residues" evidence="6">
    <location>
        <begin position="1"/>
        <end position="12"/>
    </location>
</feature>
<keyword evidence="3" id="KW-0223">Dioxygenase</keyword>
<name>A0A2S5BI82_9BASI</name>
<evidence type="ECO:0000256" key="3">
    <source>
        <dbReference type="ARBA" id="ARBA00022964"/>
    </source>
</evidence>
<evidence type="ECO:0000259" key="7">
    <source>
        <dbReference type="Pfam" id="PF02668"/>
    </source>
</evidence>
<dbReference type="InterPro" id="IPR042098">
    <property type="entry name" value="TauD-like_sf"/>
</dbReference>
<dbReference type="Gene3D" id="3.60.130.10">
    <property type="entry name" value="Clavaminate synthase-like"/>
    <property type="match status" value="1"/>
</dbReference>
<dbReference type="EMBL" id="PJQD01000005">
    <property type="protein sequence ID" value="POY76489.1"/>
    <property type="molecule type" value="Genomic_DNA"/>
</dbReference>
<evidence type="ECO:0000313" key="8">
    <source>
        <dbReference type="EMBL" id="POY76489.1"/>
    </source>
</evidence>
<dbReference type="InterPro" id="IPR003819">
    <property type="entry name" value="TauD/TfdA-like"/>
</dbReference>
<dbReference type="PANTHER" id="PTHR30468:SF20">
    <property type="entry name" value="TAUD_TFDA-LIKE DOMAIN-CONTAINING PROTEIN-RELATED"/>
    <property type="match status" value="1"/>
</dbReference>
<evidence type="ECO:0000256" key="2">
    <source>
        <dbReference type="ARBA" id="ARBA00022723"/>
    </source>
</evidence>
<dbReference type="AlphaFoldDB" id="A0A2S5BI82"/>